<accession>A0A2S9YAP7</accession>
<dbReference type="Pfam" id="PF03372">
    <property type="entry name" value="Exo_endo_phos"/>
    <property type="match status" value="1"/>
</dbReference>
<name>A0A2S9YAP7_9BACT</name>
<evidence type="ECO:0000259" key="2">
    <source>
        <dbReference type="Pfam" id="PF03372"/>
    </source>
</evidence>
<evidence type="ECO:0000256" key="1">
    <source>
        <dbReference type="SAM" id="MobiDB-lite"/>
    </source>
</evidence>
<dbReference type="GO" id="GO:0003824">
    <property type="term" value="F:catalytic activity"/>
    <property type="evidence" value="ECO:0007669"/>
    <property type="project" value="InterPro"/>
</dbReference>
<dbReference type="SUPFAM" id="SSF56219">
    <property type="entry name" value="DNase I-like"/>
    <property type="match status" value="1"/>
</dbReference>
<dbReference type="Proteomes" id="UP000237968">
    <property type="component" value="Unassembled WGS sequence"/>
</dbReference>
<evidence type="ECO:0000313" key="3">
    <source>
        <dbReference type="EMBL" id="PRQ02175.1"/>
    </source>
</evidence>
<dbReference type="AlphaFoldDB" id="A0A2S9YAP7"/>
<dbReference type="InterPro" id="IPR036691">
    <property type="entry name" value="Endo/exonu/phosph_ase_sf"/>
</dbReference>
<sequence>MVGAAAERSPLAVIVAGDMNDVAWSSTTRRFQRISGLLDPRICRGIYATYHAKLPIMRWPLDHVFFSEELRLVEMRRLGRFGSDHFPILITLSHEPAEREGHEEVPPADREDRAEAREVIEDARDKHDSDSPE</sequence>
<gene>
    <name evidence="3" type="ORF">ENSA5_26340</name>
</gene>
<feature type="domain" description="Endonuclease/exonuclease/phosphatase" evidence="2">
    <location>
        <begin position="5"/>
        <end position="85"/>
    </location>
</feature>
<comment type="caution">
    <text evidence="3">The sequence shown here is derived from an EMBL/GenBank/DDBJ whole genome shotgun (WGS) entry which is preliminary data.</text>
</comment>
<proteinExistence type="predicted"/>
<feature type="region of interest" description="Disordered" evidence="1">
    <location>
        <begin position="93"/>
        <end position="133"/>
    </location>
</feature>
<dbReference type="Gene3D" id="3.60.10.10">
    <property type="entry name" value="Endonuclease/exonuclease/phosphatase"/>
    <property type="match status" value="1"/>
</dbReference>
<reference evidence="3 4" key="1">
    <citation type="submission" date="2018-03" db="EMBL/GenBank/DDBJ databases">
        <title>Draft Genome Sequences of the Obligatory Marine Myxobacteria Enhygromyxa salina SWB005.</title>
        <authorList>
            <person name="Poehlein A."/>
            <person name="Moghaddam J.A."/>
            <person name="Harms H."/>
            <person name="Alanjari M."/>
            <person name="Koenig G.M."/>
            <person name="Daniel R."/>
            <person name="Schaeberle T.F."/>
        </authorList>
    </citation>
    <scope>NUCLEOTIDE SEQUENCE [LARGE SCALE GENOMIC DNA]</scope>
    <source>
        <strain evidence="3 4">SWB005</strain>
    </source>
</reference>
<dbReference type="EMBL" id="PVNK01000127">
    <property type="protein sequence ID" value="PRQ02175.1"/>
    <property type="molecule type" value="Genomic_DNA"/>
</dbReference>
<evidence type="ECO:0000313" key="4">
    <source>
        <dbReference type="Proteomes" id="UP000237968"/>
    </source>
</evidence>
<dbReference type="OrthoDB" id="9796594at2"/>
<feature type="compositionally biased region" description="Basic and acidic residues" evidence="1">
    <location>
        <begin position="95"/>
        <end position="133"/>
    </location>
</feature>
<dbReference type="InterPro" id="IPR005135">
    <property type="entry name" value="Endo/exonuclease/phosphatase"/>
</dbReference>
<protein>
    <recommendedName>
        <fullName evidence="2">Endonuclease/exonuclease/phosphatase domain-containing protein</fullName>
    </recommendedName>
</protein>
<keyword evidence="4" id="KW-1185">Reference proteome</keyword>
<organism evidence="3 4">
    <name type="scientific">Enhygromyxa salina</name>
    <dbReference type="NCBI Taxonomy" id="215803"/>
    <lineage>
        <taxon>Bacteria</taxon>
        <taxon>Pseudomonadati</taxon>
        <taxon>Myxococcota</taxon>
        <taxon>Polyangia</taxon>
        <taxon>Nannocystales</taxon>
        <taxon>Nannocystaceae</taxon>
        <taxon>Enhygromyxa</taxon>
    </lineage>
</organism>